<proteinExistence type="inferred from homology"/>
<comment type="similarity">
    <text evidence="1">Belongs to the MIP18 family.</text>
</comment>
<evidence type="ECO:0000313" key="4">
    <source>
        <dbReference type="EMBL" id="KAJ4842574.1"/>
    </source>
</evidence>
<evidence type="ECO:0000259" key="3">
    <source>
        <dbReference type="Pfam" id="PF01883"/>
    </source>
</evidence>
<feature type="domain" description="MIP18 family-like" evidence="3">
    <location>
        <begin position="113"/>
        <end position="178"/>
    </location>
</feature>
<reference evidence="4" key="1">
    <citation type="submission" date="2022-02" db="EMBL/GenBank/DDBJ databases">
        <authorList>
            <person name="Henning P.M."/>
            <person name="McCubbin A.G."/>
            <person name="Shore J.S."/>
        </authorList>
    </citation>
    <scope>NUCLEOTIDE SEQUENCE</scope>
    <source>
        <strain evidence="4">F60SS</strain>
        <tissue evidence="4">Leaves</tissue>
    </source>
</reference>
<sequence>MVSGLINANPIIYEKKERRIRSSPVDPDEYSAEPIDELEIFDILFASLFFNFFSFYVRSFPGVVKFSSLCMLGFELIIPCLLQVVKSNGRKEPIVELGCCFCLLIFLTFSHHIRDIKDPEHPYSLEELKVITEDAIEVDDKRSYVRVTFTPTVEHCSMATVIGLCLRVKLMRSLPSRYKVDIRVAPGTHATEAAVNKQLNDKERIAAALENPNLVDMVDECLAPSFA</sequence>
<organism evidence="4 5">
    <name type="scientific">Turnera subulata</name>
    <dbReference type="NCBI Taxonomy" id="218843"/>
    <lineage>
        <taxon>Eukaryota</taxon>
        <taxon>Viridiplantae</taxon>
        <taxon>Streptophyta</taxon>
        <taxon>Embryophyta</taxon>
        <taxon>Tracheophyta</taxon>
        <taxon>Spermatophyta</taxon>
        <taxon>Magnoliopsida</taxon>
        <taxon>eudicotyledons</taxon>
        <taxon>Gunneridae</taxon>
        <taxon>Pentapetalae</taxon>
        <taxon>rosids</taxon>
        <taxon>fabids</taxon>
        <taxon>Malpighiales</taxon>
        <taxon>Passifloraceae</taxon>
        <taxon>Turnera</taxon>
    </lineage>
</organism>
<dbReference type="EMBL" id="JAKUCV010002459">
    <property type="protein sequence ID" value="KAJ4842574.1"/>
    <property type="molecule type" value="Genomic_DNA"/>
</dbReference>
<evidence type="ECO:0000256" key="1">
    <source>
        <dbReference type="ARBA" id="ARBA00010381"/>
    </source>
</evidence>
<dbReference type="GO" id="GO:0007059">
    <property type="term" value="P:chromosome segregation"/>
    <property type="evidence" value="ECO:0007669"/>
    <property type="project" value="UniProtKB-KW"/>
</dbReference>
<dbReference type="AlphaFoldDB" id="A0A9Q0G5B5"/>
<dbReference type="InterPro" id="IPR002744">
    <property type="entry name" value="MIP18-like"/>
</dbReference>
<dbReference type="PANTHER" id="PTHR12377">
    <property type="entry name" value="CYTOSOLIC IRON-SULFUR ASSEMBLY COMPONENT 2B-RELATED"/>
    <property type="match status" value="1"/>
</dbReference>
<protein>
    <recommendedName>
        <fullName evidence="3">MIP18 family-like domain-containing protein</fullName>
    </recommendedName>
</protein>
<dbReference type="FunFam" id="3.30.300.130:FF:000010">
    <property type="entry name" value="Protein AE7-like 1"/>
    <property type="match status" value="1"/>
</dbReference>
<name>A0A9Q0G5B5_9ROSI</name>
<keyword evidence="2" id="KW-0159">Chromosome partition</keyword>
<gene>
    <name evidence="4" type="ORF">Tsubulata_038311</name>
</gene>
<dbReference type="GO" id="GO:0051604">
    <property type="term" value="P:protein maturation"/>
    <property type="evidence" value="ECO:0007669"/>
    <property type="project" value="InterPro"/>
</dbReference>
<evidence type="ECO:0000313" key="5">
    <source>
        <dbReference type="Proteomes" id="UP001141552"/>
    </source>
</evidence>
<dbReference type="InterPro" id="IPR039796">
    <property type="entry name" value="MIP18"/>
</dbReference>
<accession>A0A9Q0G5B5</accession>
<dbReference type="Gene3D" id="3.30.300.130">
    <property type="entry name" value="Fe-S cluster assembly (FSCA)"/>
    <property type="match status" value="1"/>
</dbReference>
<dbReference type="SUPFAM" id="SSF117916">
    <property type="entry name" value="Fe-S cluster assembly (FSCA) domain-like"/>
    <property type="match status" value="1"/>
</dbReference>
<evidence type="ECO:0000256" key="2">
    <source>
        <dbReference type="ARBA" id="ARBA00022829"/>
    </source>
</evidence>
<dbReference type="PANTHER" id="PTHR12377:SF0">
    <property type="entry name" value="CYTOSOLIC IRON-SULFUR ASSEMBLY COMPONENT 2B"/>
    <property type="match status" value="1"/>
</dbReference>
<dbReference type="OrthoDB" id="2746at2759"/>
<dbReference type="InterPro" id="IPR034904">
    <property type="entry name" value="FSCA_dom_sf"/>
</dbReference>
<keyword evidence="5" id="KW-1185">Reference proteome</keyword>
<dbReference type="Proteomes" id="UP001141552">
    <property type="component" value="Unassembled WGS sequence"/>
</dbReference>
<comment type="caution">
    <text evidence="4">The sequence shown here is derived from an EMBL/GenBank/DDBJ whole genome shotgun (WGS) entry which is preliminary data.</text>
</comment>
<reference evidence="4" key="2">
    <citation type="journal article" date="2023" name="Plants (Basel)">
        <title>Annotation of the Turnera subulata (Passifloraceae) Draft Genome Reveals the S-Locus Evolved after the Divergence of Turneroideae from Passifloroideae in a Stepwise Manner.</title>
        <authorList>
            <person name="Henning P.M."/>
            <person name="Roalson E.H."/>
            <person name="Mir W."/>
            <person name="McCubbin A.G."/>
            <person name="Shore J.S."/>
        </authorList>
    </citation>
    <scope>NUCLEOTIDE SEQUENCE</scope>
    <source>
        <strain evidence="4">F60SS</strain>
    </source>
</reference>
<dbReference type="Pfam" id="PF01883">
    <property type="entry name" value="FeS_assembly_P"/>
    <property type="match status" value="1"/>
</dbReference>
<dbReference type="Gene3D" id="6.10.250.1280">
    <property type="match status" value="1"/>
</dbReference>